<protein>
    <submittedName>
        <fullName evidence="3">Uncharacterized protein</fullName>
    </submittedName>
</protein>
<reference evidence="3" key="1">
    <citation type="submission" date="2021-01" db="EMBL/GenBank/DDBJ databases">
        <authorList>
            <person name="Corre E."/>
            <person name="Pelletier E."/>
            <person name="Niang G."/>
            <person name="Scheremetjew M."/>
            <person name="Finn R."/>
            <person name="Kale V."/>
            <person name="Holt S."/>
            <person name="Cochrane G."/>
            <person name="Meng A."/>
            <person name="Brown T."/>
            <person name="Cohen L."/>
        </authorList>
    </citation>
    <scope>NUCLEOTIDE SEQUENCE</scope>
    <source>
        <strain evidence="3">CCMP1320</strain>
    </source>
</reference>
<keyword evidence="2" id="KW-1133">Transmembrane helix</keyword>
<organism evidence="3">
    <name type="scientific">Dunaliella tertiolecta</name>
    <name type="common">Green alga</name>
    <dbReference type="NCBI Taxonomy" id="3047"/>
    <lineage>
        <taxon>Eukaryota</taxon>
        <taxon>Viridiplantae</taxon>
        <taxon>Chlorophyta</taxon>
        <taxon>core chlorophytes</taxon>
        <taxon>Chlorophyceae</taxon>
        <taxon>CS clade</taxon>
        <taxon>Chlamydomonadales</taxon>
        <taxon>Dunaliellaceae</taxon>
        <taxon>Dunaliella</taxon>
    </lineage>
</organism>
<feature type="transmembrane region" description="Helical" evidence="2">
    <location>
        <begin position="298"/>
        <end position="318"/>
    </location>
</feature>
<dbReference type="EMBL" id="HBIP01013991">
    <property type="protein sequence ID" value="CAE0492986.1"/>
    <property type="molecule type" value="Transcribed_RNA"/>
</dbReference>
<feature type="region of interest" description="Disordered" evidence="1">
    <location>
        <begin position="260"/>
        <end position="284"/>
    </location>
</feature>
<name>A0A7S3VLB8_DUNTE</name>
<evidence type="ECO:0000256" key="2">
    <source>
        <dbReference type="SAM" id="Phobius"/>
    </source>
</evidence>
<keyword evidence="2" id="KW-0812">Transmembrane</keyword>
<keyword evidence="2" id="KW-0472">Membrane</keyword>
<proteinExistence type="predicted"/>
<sequence>MHLGRDEQGSFEVCVSLPADSLDTSPGYPQLLVLELWAAGALVCSHSAVLLPSVYAGALSELQHWVSPVDSMPHDTKAGFWDHAVPHDKEASWEAFMSDLVHWLHFRALVASGQVQDGEGLSEQEQAVVTFGQQVQEGQEPLEQQLVLMAGVGRDLLEHSLDRSMAEVAGLVVDGLAAPPFCIPIGALFSKELSTTPDLQEMPEVPSAPVAYPAPPAPTMYDQQLPMCDQQQQAPVPASLWAASARACLRGFDTATAVAHSANATQQQQQQQQDGPPLPVPTETGYQEWGTSFTKNLLAMRFTCCCLGTLIAVGRVVLLPENSCIDKALALGLLLPFTLYHRPKVSLKVTRVFYQILWTFMGLGLYTPMDSNTRIMICLNVEVLVFLFLSSFLEQVRLHELLRERLIFSAVFVVLYQGLQTPHALLRCASVSLLPLLCIIPLSDVLVTAVIHIITPSLSFRWFFIWYCKMCTTH</sequence>
<gene>
    <name evidence="3" type="ORF">DTER00134_LOCUS8059</name>
</gene>
<accession>A0A7S3VLB8</accession>
<feature type="transmembrane region" description="Helical" evidence="2">
    <location>
        <begin position="405"/>
        <end position="426"/>
    </location>
</feature>
<dbReference type="AlphaFoldDB" id="A0A7S3VLB8"/>
<feature type="transmembrane region" description="Helical" evidence="2">
    <location>
        <begin position="352"/>
        <end position="368"/>
    </location>
</feature>
<feature type="transmembrane region" description="Helical" evidence="2">
    <location>
        <begin position="374"/>
        <end position="393"/>
    </location>
</feature>
<evidence type="ECO:0000313" key="3">
    <source>
        <dbReference type="EMBL" id="CAE0492986.1"/>
    </source>
</evidence>
<evidence type="ECO:0000256" key="1">
    <source>
        <dbReference type="SAM" id="MobiDB-lite"/>
    </source>
</evidence>